<keyword evidence="3" id="KW-1185">Reference proteome</keyword>
<dbReference type="STRING" id="1513271.XM47_17080"/>
<comment type="caution">
    <text evidence="2">The sequence shown here is derived from an EMBL/GenBank/DDBJ whole genome shotgun (WGS) entry which is preliminary data.</text>
</comment>
<dbReference type="PATRIC" id="fig|1513271.3.peg.3505"/>
<evidence type="ECO:0000313" key="2">
    <source>
        <dbReference type="EMBL" id="KMT63940.1"/>
    </source>
</evidence>
<dbReference type="EMBL" id="LAZL01000036">
    <property type="protein sequence ID" value="KMT63940.1"/>
    <property type="molecule type" value="Genomic_DNA"/>
</dbReference>
<proteinExistence type="predicted"/>
<feature type="chain" id="PRO_5005298568" description="Lipoprotein" evidence="1">
    <location>
        <begin position="23"/>
        <end position="346"/>
    </location>
</feature>
<dbReference type="RefSeq" id="WP_048695264.1">
    <property type="nucleotide sequence ID" value="NZ_KQ130507.1"/>
</dbReference>
<organism evidence="2 3">
    <name type="scientific">Catenovulum maritimum</name>
    <dbReference type="NCBI Taxonomy" id="1513271"/>
    <lineage>
        <taxon>Bacteria</taxon>
        <taxon>Pseudomonadati</taxon>
        <taxon>Pseudomonadota</taxon>
        <taxon>Gammaproteobacteria</taxon>
        <taxon>Alteromonadales</taxon>
        <taxon>Alteromonadaceae</taxon>
        <taxon>Catenovulum</taxon>
    </lineage>
</organism>
<feature type="signal peptide" evidence="1">
    <location>
        <begin position="1"/>
        <end position="22"/>
    </location>
</feature>
<sequence length="346" mass="34372">MKFTFKQTALTLALAGSLSLTGCNFIGDGDSVFTAAPLDVVTIDGTASKGALEKATVVACEVGTACETAAVAAFGTNNPAGTLAYKADGTDVNGLYSLDVSIEADKAVIVRVLADANTTQTCDYDGCVADDVKDIELKTITFVKQDTPTVSAPVNVLSTIATDTLKSLGGGITTEADFKDSAASASDSVAALLGLADNELTDAGTSLFDAKVTTASLDASSSSDAITKKLTAINASFGVTKDSTTTLATAIKNVSTGVATTLSPVVGTDGKVSVDTSSIATAFTKVSAAVATIATTVGATNVTVPDGAAIQEKVKDAIVKTGVNVSVDDITATGSTGTTGTTGGTN</sequence>
<accession>A0A0J8GMD3</accession>
<name>A0A0J8GMD3_9ALTE</name>
<dbReference type="AlphaFoldDB" id="A0A0J8GMD3"/>
<keyword evidence="1" id="KW-0732">Signal</keyword>
<dbReference type="PROSITE" id="PS51257">
    <property type="entry name" value="PROKAR_LIPOPROTEIN"/>
    <property type="match status" value="1"/>
</dbReference>
<dbReference type="Proteomes" id="UP000037600">
    <property type="component" value="Unassembled WGS sequence"/>
</dbReference>
<gene>
    <name evidence="2" type="ORF">XM47_17080</name>
</gene>
<evidence type="ECO:0000256" key="1">
    <source>
        <dbReference type="SAM" id="SignalP"/>
    </source>
</evidence>
<evidence type="ECO:0008006" key="4">
    <source>
        <dbReference type="Google" id="ProtNLM"/>
    </source>
</evidence>
<dbReference type="OrthoDB" id="6385859at2"/>
<protein>
    <recommendedName>
        <fullName evidence="4">Lipoprotein</fullName>
    </recommendedName>
</protein>
<reference evidence="2 3" key="1">
    <citation type="submission" date="2015-04" db="EMBL/GenBank/DDBJ databases">
        <title>Draft Genome Sequence of the Novel Agar-Digesting Marine Bacterium Q1.</title>
        <authorList>
            <person name="Li Y."/>
            <person name="Li D."/>
            <person name="Chen G."/>
            <person name="Du Z."/>
        </authorList>
    </citation>
    <scope>NUCLEOTIDE SEQUENCE [LARGE SCALE GENOMIC DNA]</scope>
    <source>
        <strain evidence="2 3">Q1</strain>
    </source>
</reference>
<evidence type="ECO:0000313" key="3">
    <source>
        <dbReference type="Proteomes" id="UP000037600"/>
    </source>
</evidence>